<dbReference type="Pfam" id="PF00174">
    <property type="entry name" value="Oxidored_molyb"/>
    <property type="match status" value="1"/>
</dbReference>
<dbReference type="InterPro" id="IPR036374">
    <property type="entry name" value="OxRdtase_Mopterin-bd_sf"/>
</dbReference>
<dbReference type="SUPFAM" id="SSF56524">
    <property type="entry name" value="Oxidoreductase molybdopterin-binding domain"/>
    <property type="match status" value="1"/>
</dbReference>
<dbReference type="OMA" id="YVEGRYN"/>
<keyword evidence="1" id="KW-0732">Signal</keyword>
<reference evidence="3 4" key="1">
    <citation type="journal article" date="2007" name="Proc. Natl. Acad. Sci. U.S.A.">
        <title>The tiny eukaryote Ostreococcus provides genomic insights into the paradox of plankton speciation.</title>
        <authorList>
            <person name="Palenik B."/>
            <person name="Grimwood J."/>
            <person name="Aerts A."/>
            <person name="Rouze P."/>
            <person name="Salamov A."/>
            <person name="Putnam N."/>
            <person name="Dupont C."/>
            <person name="Jorgensen R."/>
            <person name="Derelle E."/>
            <person name="Rombauts S."/>
            <person name="Zhou K."/>
            <person name="Otillar R."/>
            <person name="Merchant S.S."/>
            <person name="Podell S."/>
            <person name="Gaasterland T."/>
            <person name="Napoli C."/>
            <person name="Gendler K."/>
            <person name="Manuell A."/>
            <person name="Tai V."/>
            <person name="Vallon O."/>
            <person name="Piganeau G."/>
            <person name="Jancek S."/>
            <person name="Heijde M."/>
            <person name="Jabbari K."/>
            <person name="Bowler C."/>
            <person name="Lohr M."/>
            <person name="Robbens S."/>
            <person name="Werner G."/>
            <person name="Dubchak I."/>
            <person name="Pazour G.J."/>
            <person name="Ren Q."/>
            <person name="Paulsen I."/>
            <person name="Delwiche C."/>
            <person name="Schmutz J."/>
            <person name="Rokhsar D."/>
            <person name="Van de Peer Y."/>
            <person name="Moreau H."/>
            <person name="Grigoriev I.V."/>
        </authorList>
    </citation>
    <scope>NUCLEOTIDE SEQUENCE [LARGE SCALE GENOMIC DNA]</scope>
    <source>
        <strain evidence="3 4">CCE9901</strain>
    </source>
</reference>
<evidence type="ECO:0000259" key="2">
    <source>
        <dbReference type="Pfam" id="PF00174"/>
    </source>
</evidence>
<dbReference type="Proteomes" id="UP000001568">
    <property type="component" value="Chromosome 10"/>
</dbReference>
<dbReference type="eggNOG" id="ENOG502SY2Z">
    <property type="taxonomic scope" value="Eukaryota"/>
</dbReference>
<proteinExistence type="predicted"/>
<feature type="chain" id="PRO_5002672138" description="Oxidoreductase molybdopterin-binding domain-containing protein" evidence="1">
    <location>
        <begin position="25"/>
        <end position="601"/>
    </location>
</feature>
<keyword evidence="4" id="KW-1185">Reference proteome</keyword>
<dbReference type="EMBL" id="CP000590">
    <property type="protein sequence ID" value="ABO98321.1"/>
    <property type="molecule type" value="Genomic_DNA"/>
</dbReference>
<name>A4S439_OSTLU</name>
<feature type="domain" description="Oxidoreductase molybdopterin-binding" evidence="2">
    <location>
        <begin position="438"/>
        <end position="532"/>
    </location>
</feature>
<feature type="signal peptide" evidence="1">
    <location>
        <begin position="1"/>
        <end position="24"/>
    </location>
</feature>
<dbReference type="Gramene" id="ABO98321">
    <property type="protein sequence ID" value="ABO98321"/>
    <property type="gene ID" value="OSTLU_26273"/>
</dbReference>
<dbReference type="PANTHER" id="PTHR43032">
    <property type="entry name" value="PROTEIN-METHIONINE-SULFOXIDE REDUCTASE"/>
    <property type="match status" value="1"/>
</dbReference>
<dbReference type="InterPro" id="IPR000572">
    <property type="entry name" value="OxRdtase_Mopterin-bd_dom"/>
</dbReference>
<organism evidence="3 4">
    <name type="scientific">Ostreococcus lucimarinus (strain CCE9901)</name>
    <dbReference type="NCBI Taxonomy" id="436017"/>
    <lineage>
        <taxon>Eukaryota</taxon>
        <taxon>Viridiplantae</taxon>
        <taxon>Chlorophyta</taxon>
        <taxon>Mamiellophyceae</taxon>
        <taxon>Mamiellales</taxon>
        <taxon>Bathycoccaceae</taxon>
        <taxon>Ostreococcus</taxon>
    </lineage>
</organism>
<evidence type="ECO:0000256" key="1">
    <source>
        <dbReference type="SAM" id="SignalP"/>
    </source>
</evidence>
<dbReference type="RefSeq" id="XP_001420028.1">
    <property type="nucleotide sequence ID" value="XM_001419991.1"/>
</dbReference>
<gene>
    <name evidence="3" type="ORF">OSTLU_26273</name>
</gene>
<dbReference type="STRING" id="436017.A4S439"/>
<dbReference type="Gene3D" id="3.90.420.10">
    <property type="entry name" value="Oxidoreductase, molybdopterin-binding domain"/>
    <property type="match status" value="1"/>
</dbReference>
<protein>
    <recommendedName>
        <fullName evidence="2">Oxidoreductase molybdopterin-binding domain-containing protein</fullName>
    </recommendedName>
</protein>
<dbReference type="OrthoDB" id="498163at2759"/>
<accession>A4S439</accession>
<dbReference type="GeneID" id="5004177"/>
<evidence type="ECO:0000313" key="4">
    <source>
        <dbReference type="Proteomes" id="UP000001568"/>
    </source>
</evidence>
<dbReference type="PANTHER" id="PTHR43032:SF4">
    <property type="entry name" value="OXIDOREDUCTASE MOLYBDOPTERIN-BINDING DOMAIN-CONTAINING PROTEIN"/>
    <property type="match status" value="1"/>
</dbReference>
<dbReference type="KEGG" id="olu:OSTLU_26273"/>
<dbReference type="AlphaFoldDB" id="A4S439"/>
<dbReference type="HOGENOM" id="CLU_467245_0_0_1"/>
<sequence>MATMQTSRRFFLFLLMCCVTRARADLTTESTFERVERDGTEGTFELVGKYTIRNDGANDVNLAGQALMLRFPGYVRVKNDDDPAQSTLTRALPRDWIFECFWSYVEGRYNGTNVCPSIDFVVSSNVVEVRFVNTLILCPGCTLRGDSSYTSFVLKHRAYFPIFENGDMLKSMGMRTFFDAPPPPPPRGRRVCFPREVDFSFKVSSYPSRFAADDESASSDDAVVPLGTAGFDAFLRVFLDVRNRQSFDYDMSSVVIVVPFDWKISPSESSGKIQQTPDDFFARCHGQGTTLCDVAYVLKESSGFQIRFNPGFTLCPGCSLRGKGPQGAAFELYSPFLFPLDIESVRGASAFCDDAQLAGGASGQREVQRWIKLDLGRPVPATHDPWAEGDAFELTFSCESGGATSVSVGALKAANGGCWSAFGTSWHCVTGWSRLGLDFRGVALEVALECAFGERDVGGWRCLYQTSADGYTVGVDARDCEGAFLAVTDADGAMLSRDHGGPRLVFPALYGWKSAKYLSRIELKTSYENGFWENLGCHARGRWRYDERWKPGTSARVWNVLAWITDRYYIGGERVWIWVMVYGGRALGMVASLFAKKNRVD</sequence>
<evidence type="ECO:0000313" key="3">
    <source>
        <dbReference type="EMBL" id="ABO98321.1"/>
    </source>
</evidence>